<keyword evidence="1" id="KW-0472">Membrane</keyword>
<dbReference type="AlphaFoldDB" id="A0AA38JDG9"/>
<reference evidence="2" key="2">
    <citation type="journal article" date="2023" name="Proc. Natl. Acad. Sci. U.S.A.">
        <title>A global phylogenomic analysis of the shiitake genus Lentinula.</title>
        <authorList>
            <person name="Sierra-Patev S."/>
            <person name="Min B."/>
            <person name="Naranjo-Ortiz M."/>
            <person name="Looney B."/>
            <person name="Konkel Z."/>
            <person name="Slot J.C."/>
            <person name="Sakamoto Y."/>
            <person name="Steenwyk J.L."/>
            <person name="Rokas A."/>
            <person name="Carro J."/>
            <person name="Camarero S."/>
            <person name="Ferreira P."/>
            <person name="Molpeceres G."/>
            <person name="Ruiz-Duenas F.J."/>
            <person name="Serrano A."/>
            <person name="Henrissat B."/>
            <person name="Drula E."/>
            <person name="Hughes K.W."/>
            <person name="Mata J.L."/>
            <person name="Ishikawa N.K."/>
            <person name="Vargas-Isla R."/>
            <person name="Ushijima S."/>
            <person name="Smith C.A."/>
            <person name="Donoghue J."/>
            <person name="Ahrendt S."/>
            <person name="Andreopoulos W."/>
            <person name="He G."/>
            <person name="LaButti K."/>
            <person name="Lipzen A."/>
            <person name="Ng V."/>
            <person name="Riley R."/>
            <person name="Sandor L."/>
            <person name="Barry K."/>
            <person name="Martinez A.T."/>
            <person name="Xiao Y."/>
            <person name="Gibbons J.G."/>
            <person name="Terashima K."/>
            <person name="Grigoriev I.V."/>
            <person name="Hibbett D."/>
        </authorList>
    </citation>
    <scope>NUCLEOTIDE SEQUENCE</scope>
    <source>
        <strain evidence="2">ET3784</strain>
    </source>
</reference>
<reference evidence="2" key="1">
    <citation type="submission" date="2022-08" db="EMBL/GenBank/DDBJ databases">
        <authorList>
            <consortium name="DOE Joint Genome Institute"/>
            <person name="Min B."/>
            <person name="Sierra-Patev S."/>
            <person name="Naranjo-Ortiz M."/>
            <person name="Looney B."/>
            <person name="Konkel Z."/>
            <person name="Slot J.C."/>
            <person name="Sakamoto Y."/>
            <person name="Steenwyk J.L."/>
            <person name="Rokas A."/>
            <person name="Carro J."/>
            <person name="Camarero S."/>
            <person name="Ferreira P."/>
            <person name="Molpeceres G."/>
            <person name="Ruiz-duenas F.J."/>
            <person name="Serrano A."/>
            <person name="Henrissat B."/>
            <person name="Drula E."/>
            <person name="Hughes K.W."/>
            <person name="Mata J.L."/>
            <person name="Ishikawa N.K."/>
            <person name="Vargas-Isla R."/>
            <person name="Ushijima S."/>
            <person name="Smith C.A."/>
            <person name="Ahrendt S."/>
            <person name="Andreopoulos W."/>
            <person name="He G."/>
            <person name="LaButti K."/>
            <person name="Lipzen A."/>
            <person name="Ng V."/>
            <person name="Riley R."/>
            <person name="Sandor L."/>
            <person name="Barry K."/>
            <person name="Martinez A.T."/>
            <person name="Xiao Y."/>
            <person name="Gibbons J.G."/>
            <person name="Terashima K."/>
            <person name="Hibbett D.S."/>
            <person name="Grigoriev I.V."/>
        </authorList>
    </citation>
    <scope>NUCLEOTIDE SEQUENCE</scope>
    <source>
        <strain evidence="2">ET3784</strain>
    </source>
</reference>
<comment type="caution">
    <text evidence="2">The sequence shown here is derived from an EMBL/GenBank/DDBJ whole genome shotgun (WGS) entry which is preliminary data.</text>
</comment>
<feature type="transmembrane region" description="Helical" evidence="1">
    <location>
        <begin position="12"/>
        <end position="31"/>
    </location>
</feature>
<dbReference type="Proteomes" id="UP001176059">
    <property type="component" value="Unassembled WGS sequence"/>
</dbReference>
<dbReference type="PROSITE" id="PS51257">
    <property type="entry name" value="PROKAR_LIPOPROTEIN"/>
    <property type="match status" value="1"/>
</dbReference>
<name>A0AA38JDG9_9AGAR</name>
<keyword evidence="3" id="KW-1185">Reference proteome</keyword>
<evidence type="ECO:0000313" key="3">
    <source>
        <dbReference type="Proteomes" id="UP001176059"/>
    </source>
</evidence>
<sequence length="288" mass="32143">MRVDVILFHKLFIAYIVLISCLGVIASPVIGRARSDLSLLPAGFIVDAHSNWILAFLNNKSKKILMFSKDATEKVEFEWRDSSDNMAKGLIMFKDAQSQNIELILTQPVDEVSLLSASTKMTKDAEWIESAMAQLIIRHNSMQHQVTEAKMIDVTNISQLVKKQAQAMSKAGGRGPPFLLLPAGFMQSNWMLAFRGQRLNNILIFSKDANNKVNFKWLDSSDNTAEGLIMFKDAQSQNIELMLLSPSEEVNFLSASTGTTQGAEKAAKNINTAYIELVKKQVEEAREK</sequence>
<evidence type="ECO:0000313" key="2">
    <source>
        <dbReference type="EMBL" id="KAJ3725015.1"/>
    </source>
</evidence>
<dbReference type="EMBL" id="JANVFO010000047">
    <property type="protein sequence ID" value="KAJ3725015.1"/>
    <property type="molecule type" value="Genomic_DNA"/>
</dbReference>
<organism evidence="2 3">
    <name type="scientific">Lentinula guzmanii</name>
    <dbReference type="NCBI Taxonomy" id="2804957"/>
    <lineage>
        <taxon>Eukaryota</taxon>
        <taxon>Fungi</taxon>
        <taxon>Dikarya</taxon>
        <taxon>Basidiomycota</taxon>
        <taxon>Agaricomycotina</taxon>
        <taxon>Agaricomycetes</taxon>
        <taxon>Agaricomycetidae</taxon>
        <taxon>Agaricales</taxon>
        <taxon>Marasmiineae</taxon>
        <taxon>Omphalotaceae</taxon>
        <taxon>Lentinula</taxon>
    </lineage>
</organism>
<proteinExistence type="predicted"/>
<accession>A0AA38JDG9</accession>
<gene>
    <name evidence="2" type="ORF">DFJ43DRAFT_1197156</name>
</gene>
<evidence type="ECO:0000256" key="1">
    <source>
        <dbReference type="SAM" id="Phobius"/>
    </source>
</evidence>
<protein>
    <submittedName>
        <fullName evidence="2">Uncharacterized protein</fullName>
    </submittedName>
</protein>
<keyword evidence="1" id="KW-0812">Transmembrane</keyword>
<keyword evidence="1" id="KW-1133">Transmembrane helix</keyword>